<feature type="signal peptide" evidence="2">
    <location>
        <begin position="1"/>
        <end position="21"/>
    </location>
</feature>
<feature type="compositionally biased region" description="Low complexity" evidence="1">
    <location>
        <begin position="233"/>
        <end position="248"/>
    </location>
</feature>
<evidence type="ECO:0000256" key="2">
    <source>
        <dbReference type="SAM" id="SignalP"/>
    </source>
</evidence>
<feature type="compositionally biased region" description="Basic residues" evidence="1">
    <location>
        <begin position="287"/>
        <end position="296"/>
    </location>
</feature>
<name>A0AAV5U8P1_9BILA</name>
<feature type="compositionally biased region" description="Low complexity" evidence="1">
    <location>
        <begin position="365"/>
        <end position="381"/>
    </location>
</feature>
<feature type="region of interest" description="Disordered" evidence="1">
    <location>
        <begin position="359"/>
        <end position="396"/>
    </location>
</feature>
<evidence type="ECO:0000313" key="3">
    <source>
        <dbReference type="EMBL" id="GMT02565.1"/>
    </source>
</evidence>
<feature type="region of interest" description="Disordered" evidence="1">
    <location>
        <begin position="209"/>
        <end position="252"/>
    </location>
</feature>
<organism evidence="3 4">
    <name type="scientific">Pristionchus entomophagus</name>
    <dbReference type="NCBI Taxonomy" id="358040"/>
    <lineage>
        <taxon>Eukaryota</taxon>
        <taxon>Metazoa</taxon>
        <taxon>Ecdysozoa</taxon>
        <taxon>Nematoda</taxon>
        <taxon>Chromadorea</taxon>
        <taxon>Rhabditida</taxon>
        <taxon>Rhabditina</taxon>
        <taxon>Diplogasteromorpha</taxon>
        <taxon>Diplogasteroidea</taxon>
        <taxon>Neodiplogasteridae</taxon>
        <taxon>Pristionchus</taxon>
    </lineage>
</organism>
<feature type="region of interest" description="Disordered" evidence="1">
    <location>
        <begin position="264"/>
        <end position="308"/>
    </location>
</feature>
<protein>
    <submittedName>
        <fullName evidence="3">Uncharacterized protein</fullName>
    </submittedName>
</protein>
<keyword evidence="4" id="KW-1185">Reference proteome</keyword>
<dbReference type="EMBL" id="BTSX01000005">
    <property type="protein sequence ID" value="GMT02565.1"/>
    <property type="molecule type" value="Genomic_DNA"/>
</dbReference>
<evidence type="ECO:0000256" key="1">
    <source>
        <dbReference type="SAM" id="MobiDB-lite"/>
    </source>
</evidence>
<feature type="compositionally biased region" description="Low complexity" evidence="1">
    <location>
        <begin position="265"/>
        <end position="286"/>
    </location>
</feature>
<accession>A0AAV5U8P1</accession>
<feature type="non-terminal residue" evidence="3">
    <location>
        <position position="1"/>
    </location>
</feature>
<feature type="chain" id="PRO_5043865273" evidence="2">
    <location>
        <begin position="22"/>
        <end position="396"/>
    </location>
</feature>
<evidence type="ECO:0000313" key="4">
    <source>
        <dbReference type="Proteomes" id="UP001432027"/>
    </source>
</evidence>
<sequence length="396" mass="46217">IQFSMRSAGLLLALLATVATASWLGDDYWTLIGPRGEPIQGDPSNFARVAHYFKPEEHNRFVAFWMTNTHYPGRMFEQFGEAFKKEDKDGIDKYCARFTGERGEYVETCENFRILTVPERFKGRTIFEWVKIDSVRGQEVDKIGYNDHRICAFAYDPNETAEGVKYSDFTFGDAVPSKNVANAANKDIGKHSSPVENYLLRHLIGENHAQQRNPSHEQHVAHRQYQEREPNVQHQQQQQQAQEQQAQQDAKYQRRIADYNERLRQQQLQQQQRDQYDQQQAQQVQQPHHHHHHQQHHQQQPPSVSDSRFICDTYGRVFETKTGEDGRSRYVTYDVAAHGGVKPPCTLIGETPNVSVRQEERRVDQQQQQRQPEQRPYPVRRLCSGSRQKKDVEDDC</sequence>
<reference evidence="3" key="1">
    <citation type="submission" date="2023-10" db="EMBL/GenBank/DDBJ databases">
        <title>Genome assembly of Pristionchus species.</title>
        <authorList>
            <person name="Yoshida K."/>
            <person name="Sommer R.J."/>
        </authorList>
    </citation>
    <scope>NUCLEOTIDE SEQUENCE</scope>
    <source>
        <strain evidence="3">RS0144</strain>
    </source>
</reference>
<dbReference type="AlphaFoldDB" id="A0AAV5U8P1"/>
<proteinExistence type="predicted"/>
<dbReference type="Proteomes" id="UP001432027">
    <property type="component" value="Unassembled WGS sequence"/>
</dbReference>
<comment type="caution">
    <text evidence="3">The sequence shown here is derived from an EMBL/GenBank/DDBJ whole genome shotgun (WGS) entry which is preliminary data.</text>
</comment>
<feature type="compositionally biased region" description="Basic and acidic residues" evidence="1">
    <location>
        <begin position="214"/>
        <end position="231"/>
    </location>
</feature>
<keyword evidence="2" id="KW-0732">Signal</keyword>
<gene>
    <name evidence="3" type="ORF">PENTCL1PPCAC_24739</name>
</gene>